<sequence>MKVTHIIDSGGYYGAEVMLVHLCQAQQKAGLQVEVISIGTRGNYKKPLEEKLEAYGIPYLPWRMLALPDIRESFKILKYCRNGGTDVIHSHGYKGNILLGLIPKRWRKIPVITTVHGYIHQKQFNKMFINQWLDRFYLPKLDAVVLVSEGMRHQVPHGKIGKKLHVIPNGIPDASNGEAYEPISFFKRGDYKITAIGRLSLEKNFQFLISVLKKLLVHLPQSKLVIYGDGSERDNLQNLINQLNLKDHVFLPGYTNNTTQAYRNTDVFVNCSLTEGMPITILEALREGCAIVASSIPANREVLPKNTQYAVISELIEDQFVTALIKLKELPREKSQTLKLFFKDHYTSKTCAERYISLYTEEMLSLERDKNEVA</sequence>
<keyword evidence="4" id="KW-1185">Reference proteome</keyword>
<dbReference type="CDD" id="cd03811">
    <property type="entry name" value="GT4_GT28_WabH-like"/>
    <property type="match status" value="1"/>
</dbReference>
<name>A0A928YUF5_9GAMM</name>
<evidence type="ECO:0000313" key="4">
    <source>
        <dbReference type="Proteomes" id="UP000652567"/>
    </source>
</evidence>
<dbReference type="InterPro" id="IPR028098">
    <property type="entry name" value="Glyco_trans_4-like_N"/>
</dbReference>
<comment type="caution">
    <text evidence="3">The sequence shown here is derived from an EMBL/GenBank/DDBJ whole genome shotgun (WGS) entry which is preliminary data.</text>
</comment>
<gene>
    <name evidence="3" type="ORF">C4F51_02415</name>
</gene>
<evidence type="ECO:0000259" key="1">
    <source>
        <dbReference type="Pfam" id="PF00534"/>
    </source>
</evidence>
<dbReference type="Pfam" id="PF13439">
    <property type="entry name" value="Glyco_transf_4"/>
    <property type="match status" value="1"/>
</dbReference>
<feature type="domain" description="Glycosyl transferase family 1" evidence="1">
    <location>
        <begin position="184"/>
        <end position="334"/>
    </location>
</feature>
<dbReference type="InterPro" id="IPR001296">
    <property type="entry name" value="Glyco_trans_1"/>
</dbReference>
<reference evidence="3" key="1">
    <citation type="submission" date="2018-07" db="EMBL/GenBank/DDBJ databases">
        <title>Genome assembly of strain Ka43.</title>
        <authorList>
            <person name="Kukolya J."/>
            <person name="Nagy I."/>
            <person name="Horvath B."/>
            <person name="Toth A."/>
        </authorList>
    </citation>
    <scope>NUCLEOTIDE SEQUENCE</scope>
    <source>
        <strain evidence="3">KB43</strain>
    </source>
</reference>
<dbReference type="SUPFAM" id="SSF53756">
    <property type="entry name" value="UDP-Glycosyltransferase/glycogen phosphorylase"/>
    <property type="match status" value="1"/>
</dbReference>
<evidence type="ECO:0000313" key="3">
    <source>
        <dbReference type="EMBL" id="MBE8716038.1"/>
    </source>
</evidence>
<protein>
    <submittedName>
        <fullName evidence="3">Glycosyltransferase</fullName>
    </submittedName>
</protein>
<dbReference type="PANTHER" id="PTHR45871:SF1">
    <property type="entry name" value="PHOSPHATIDYLINOSITOL N-ACETYLGLUCOSAMINYLTRANSFERASE SUBUNIT A"/>
    <property type="match status" value="1"/>
</dbReference>
<dbReference type="EMBL" id="PRDL01000001">
    <property type="protein sequence ID" value="MBE8716038.1"/>
    <property type="molecule type" value="Genomic_DNA"/>
</dbReference>
<accession>A0A928YUF5</accession>
<evidence type="ECO:0000259" key="2">
    <source>
        <dbReference type="Pfam" id="PF13439"/>
    </source>
</evidence>
<organism evidence="3 4">
    <name type="scientific">Cellvibrio polysaccharolyticus</name>
    <dbReference type="NCBI Taxonomy" id="2082724"/>
    <lineage>
        <taxon>Bacteria</taxon>
        <taxon>Pseudomonadati</taxon>
        <taxon>Pseudomonadota</taxon>
        <taxon>Gammaproteobacteria</taxon>
        <taxon>Cellvibrionales</taxon>
        <taxon>Cellvibrionaceae</taxon>
        <taxon>Cellvibrio</taxon>
    </lineage>
</organism>
<dbReference type="Pfam" id="PF00534">
    <property type="entry name" value="Glycos_transf_1"/>
    <property type="match status" value="1"/>
</dbReference>
<feature type="domain" description="Glycosyltransferase subfamily 4-like N-terminal" evidence="2">
    <location>
        <begin position="14"/>
        <end position="172"/>
    </location>
</feature>
<dbReference type="RefSeq" id="WP_193906827.1">
    <property type="nucleotide sequence ID" value="NZ_PRDL01000001.1"/>
</dbReference>
<dbReference type="Proteomes" id="UP000652567">
    <property type="component" value="Unassembled WGS sequence"/>
</dbReference>
<proteinExistence type="predicted"/>
<dbReference type="PANTHER" id="PTHR45871">
    <property type="entry name" value="N-ACETYLGLUCOSAMINYL-PHOSPHATIDYLINOSITOL BIOSYNTHETIC PROTEIN"/>
    <property type="match status" value="1"/>
</dbReference>
<dbReference type="AlphaFoldDB" id="A0A928YUF5"/>
<dbReference type="Gene3D" id="3.40.50.2000">
    <property type="entry name" value="Glycogen Phosphorylase B"/>
    <property type="match status" value="2"/>
</dbReference>
<dbReference type="GO" id="GO:0016757">
    <property type="term" value="F:glycosyltransferase activity"/>
    <property type="evidence" value="ECO:0007669"/>
    <property type="project" value="InterPro"/>
</dbReference>